<comment type="similarity">
    <text evidence="2 8">Belongs to the TGF-beta family.</text>
</comment>
<keyword evidence="4 9" id="KW-0732">Signal</keyword>
<dbReference type="SMART" id="SM00204">
    <property type="entry name" value="TGFB"/>
    <property type="match status" value="1"/>
</dbReference>
<evidence type="ECO:0000256" key="6">
    <source>
        <dbReference type="ARBA" id="ARBA00023157"/>
    </source>
</evidence>
<keyword evidence="5 8" id="KW-0339">Growth factor</keyword>
<dbReference type="Proteomes" id="UP000091820">
    <property type="component" value="Unassembled WGS sequence"/>
</dbReference>
<feature type="signal peptide" evidence="9">
    <location>
        <begin position="1"/>
        <end position="16"/>
    </location>
</feature>
<proteinExistence type="inferred from homology"/>
<dbReference type="Gene3D" id="2.10.90.10">
    <property type="entry name" value="Cystine-knot cytokines"/>
    <property type="match status" value="1"/>
</dbReference>
<evidence type="ECO:0000256" key="3">
    <source>
        <dbReference type="ARBA" id="ARBA00022525"/>
    </source>
</evidence>
<keyword evidence="6" id="KW-1015">Disulfide bond</keyword>
<dbReference type="InterPro" id="IPR029034">
    <property type="entry name" value="Cystine-knot_cytokine"/>
</dbReference>
<evidence type="ECO:0000313" key="11">
    <source>
        <dbReference type="EnsemblMetazoa" id="GBRI012312-PA"/>
    </source>
</evidence>
<keyword evidence="7" id="KW-0325">Glycoprotein</keyword>
<dbReference type="CDD" id="cd13761">
    <property type="entry name" value="TGF_beta_BMP5_like"/>
    <property type="match status" value="1"/>
</dbReference>
<dbReference type="GO" id="GO:0005615">
    <property type="term" value="C:extracellular space"/>
    <property type="evidence" value="ECO:0007669"/>
    <property type="project" value="TreeGrafter"/>
</dbReference>
<sequence length="401" mass="46398">MNLFISLSLILCVSDALQIQKFSEENLNKSLLELEMRELLGIGQNDKRLKRQLPLKNSAGQFLLEVYNIVEEYESENFAQSSLWLNNKRLKRSLRGSNLLTGLDVIEISKSNTIITFPSKPSKKTNHDPKLIFTINKVSNDLQLVHSVLRIYQQQNNNHFQQKTNKQLITLFLYQRDDTLNQSLKILSTTNTTTIYKGWLEFEITENLRNWLKQDAAHFHDLMMSIHIRTENATTNLSAQDLGLILPYTDEAKTNDFQPFIIAYFNGPELMQKIQKLRTKRYINKKKENHIVPSNWKSAMCKRHHFVIDFEELNMDESIIAPKQYEAYFCAGDCNFPLNMQTDATNHAIVQNLMHINDPSLPKPCCTPSTLSPIKILHYDYNGNGVLRKYANSIAKRCGCH</sequence>
<dbReference type="GO" id="GO:0008083">
    <property type="term" value="F:growth factor activity"/>
    <property type="evidence" value="ECO:0007669"/>
    <property type="project" value="UniProtKB-KW"/>
</dbReference>
<dbReference type="EnsemblMetazoa" id="GBRI012312-RA">
    <property type="protein sequence ID" value="GBRI012312-PA"/>
    <property type="gene ID" value="GBRI012312"/>
</dbReference>
<dbReference type="Gene3D" id="2.60.120.970">
    <property type="match status" value="1"/>
</dbReference>
<dbReference type="VEuPathDB" id="VectorBase:GBRI012312"/>
<accession>A0A1A9WAL4</accession>
<organism evidence="11 12">
    <name type="scientific">Glossina brevipalpis</name>
    <dbReference type="NCBI Taxonomy" id="37001"/>
    <lineage>
        <taxon>Eukaryota</taxon>
        <taxon>Metazoa</taxon>
        <taxon>Ecdysozoa</taxon>
        <taxon>Arthropoda</taxon>
        <taxon>Hexapoda</taxon>
        <taxon>Insecta</taxon>
        <taxon>Pterygota</taxon>
        <taxon>Neoptera</taxon>
        <taxon>Endopterygota</taxon>
        <taxon>Diptera</taxon>
        <taxon>Brachycera</taxon>
        <taxon>Muscomorpha</taxon>
        <taxon>Hippoboscoidea</taxon>
        <taxon>Glossinidae</taxon>
        <taxon>Glossina</taxon>
    </lineage>
</organism>
<evidence type="ECO:0000256" key="8">
    <source>
        <dbReference type="RuleBase" id="RU000354"/>
    </source>
</evidence>
<feature type="domain" description="TGF-beta family profile" evidence="10">
    <location>
        <begin position="278"/>
        <end position="401"/>
    </location>
</feature>
<dbReference type="InterPro" id="IPR015615">
    <property type="entry name" value="TGF-beta-rel"/>
</dbReference>
<evidence type="ECO:0000259" key="10">
    <source>
        <dbReference type="PROSITE" id="PS51362"/>
    </source>
</evidence>
<dbReference type="AlphaFoldDB" id="A0A1A9WAL4"/>
<dbReference type="InterPro" id="IPR001839">
    <property type="entry name" value="TGF-b_C"/>
</dbReference>
<dbReference type="Pfam" id="PF00688">
    <property type="entry name" value="TGFb_propeptide"/>
    <property type="match status" value="1"/>
</dbReference>
<evidence type="ECO:0000256" key="1">
    <source>
        <dbReference type="ARBA" id="ARBA00004613"/>
    </source>
</evidence>
<evidence type="ECO:0000256" key="9">
    <source>
        <dbReference type="SAM" id="SignalP"/>
    </source>
</evidence>
<keyword evidence="12" id="KW-1185">Reference proteome</keyword>
<dbReference type="InterPro" id="IPR017948">
    <property type="entry name" value="TGFb_CS"/>
</dbReference>
<evidence type="ECO:0000256" key="7">
    <source>
        <dbReference type="ARBA" id="ARBA00023180"/>
    </source>
</evidence>
<dbReference type="GO" id="GO:0005125">
    <property type="term" value="F:cytokine activity"/>
    <property type="evidence" value="ECO:0007669"/>
    <property type="project" value="TreeGrafter"/>
</dbReference>
<dbReference type="Pfam" id="PF00019">
    <property type="entry name" value="TGF_beta"/>
    <property type="match status" value="1"/>
</dbReference>
<dbReference type="InterPro" id="IPR001111">
    <property type="entry name" value="TGF-b_propeptide"/>
</dbReference>
<evidence type="ECO:0000256" key="2">
    <source>
        <dbReference type="ARBA" id="ARBA00006656"/>
    </source>
</evidence>
<dbReference type="PANTHER" id="PTHR11848:SF310">
    <property type="entry name" value="PROTEIN 60A-RELATED"/>
    <property type="match status" value="1"/>
</dbReference>
<dbReference type="PANTHER" id="PTHR11848">
    <property type="entry name" value="TGF-BETA FAMILY"/>
    <property type="match status" value="1"/>
</dbReference>
<evidence type="ECO:0000256" key="5">
    <source>
        <dbReference type="ARBA" id="ARBA00023030"/>
    </source>
</evidence>
<dbReference type="FunFam" id="2.10.90.10:FF:000052">
    <property type="entry name" value="Bone morphogenetic protein"/>
    <property type="match status" value="1"/>
</dbReference>
<reference evidence="11" key="2">
    <citation type="submission" date="2020-05" db="UniProtKB">
        <authorList>
            <consortium name="EnsemblMetazoa"/>
        </authorList>
    </citation>
    <scope>IDENTIFICATION</scope>
    <source>
        <strain evidence="11">IAEA</strain>
    </source>
</reference>
<dbReference type="PROSITE" id="PS51362">
    <property type="entry name" value="TGF_BETA_2"/>
    <property type="match status" value="1"/>
</dbReference>
<name>A0A1A9WAL4_9MUSC</name>
<comment type="subcellular location">
    <subcellularLocation>
        <location evidence="1">Secreted</location>
    </subcellularLocation>
</comment>
<evidence type="ECO:0000313" key="12">
    <source>
        <dbReference type="Proteomes" id="UP000091820"/>
    </source>
</evidence>
<reference evidence="12" key="1">
    <citation type="submission" date="2014-03" db="EMBL/GenBank/DDBJ databases">
        <authorList>
            <person name="Aksoy S."/>
            <person name="Warren W."/>
            <person name="Wilson R.K."/>
        </authorList>
    </citation>
    <scope>NUCLEOTIDE SEQUENCE [LARGE SCALE GENOMIC DNA]</scope>
    <source>
        <strain evidence="12">IAEA</strain>
    </source>
</reference>
<dbReference type="STRING" id="37001.A0A1A9WAL4"/>
<keyword evidence="3" id="KW-0964">Secreted</keyword>
<protein>
    <recommendedName>
        <fullName evidence="10">TGF-beta family profile domain-containing protein</fullName>
    </recommendedName>
</protein>
<dbReference type="SUPFAM" id="SSF57501">
    <property type="entry name" value="Cystine-knot cytokines"/>
    <property type="match status" value="1"/>
</dbReference>
<evidence type="ECO:0000256" key="4">
    <source>
        <dbReference type="ARBA" id="ARBA00022729"/>
    </source>
</evidence>
<feature type="chain" id="PRO_5008400183" description="TGF-beta family profile domain-containing protein" evidence="9">
    <location>
        <begin position="17"/>
        <end position="401"/>
    </location>
</feature>
<dbReference type="PROSITE" id="PS00250">
    <property type="entry name" value="TGF_BETA_1"/>
    <property type="match status" value="1"/>
</dbReference>